<dbReference type="CTD" id="56623"/>
<dbReference type="GO" id="GO:0004439">
    <property type="term" value="F:phosphatidylinositol-4,5-bisphosphate 5-phosphatase activity"/>
    <property type="evidence" value="ECO:0007669"/>
    <property type="project" value="UniProtKB-EC"/>
</dbReference>
<evidence type="ECO:0000256" key="2">
    <source>
        <dbReference type="ARBA" id="ARBA00013044"/>
    </source>
</evidence>
<accession>A0A6P8Z531</accession>
<dbReference type="OrthoDB" id="2248459at2759"/>
<keyword evidence="9" id="KW-1185">Reference proteome</keyword>
<feature type="compositionally biased region" description="Low complexity" evidence="7">
    <location>
        <begin position="272"/>
        <end position="284"/>
    </location>
</feature>
<organism evidence="10">
    <name type="scientific">Thrips palmi</name>
    <name type="common">Melon thrips</name>
    <dbReference type="NCBI Taxonomy" id="161013"/>
    <lineage>
        <taxon>Eukaryota</taxon>
        <taxon>Metazoa</taxon>
        <taxon>Ecdysozoa</taxon>
        <taxon>Arthropoda</taxon>
        <taxon>Hexapoda</taxon>
        <taxon>Insecta</taxon>
        <taxon>Pterygota</taxon>
        <taxon>Neoptera</taxon>
        <taxon>Paraneoptera</taxon>
        <taxon>Thysanoptera</taxon>
        <taxon>Terebrantia</taxon>
        <taxon>Thripoidea</taxon>
        <taxon>Thripidae</taxon>
        <taxon>Thrips</taxon>
    </lineage>
</organism>
<dbReference type="InterPro" id="IPR053321">
    <property type="entry name" value="IPP-5-Phosphatase_Type_IV"/>
</dbReference>
<dbReference type="GeneID" id="117649181"/>
<dbReference type="InterPro" id="IPR036691">
    <property type="entry name" value="Endo/exonu/phosph_ase_sf"/>
</dbReference>
<evidence type="ECO:0000256" key="7">
    <source>
        <dbReference type="SAM" id="MobiDB-lite"/>
    </source>
</evidence>
<name>A0A6P8Z531_THRPL</name>
<evidence type="ECO:0000313" key="10">
    <source>
        <dbReference type="RefSeq" id="XP_034247568.1"/>
    </source>
</evidence>
<sequence>MRLSSKDCSLKCCYFDRALCGFLKRHRGKVDSHEIGRSCQSGSNDLTIDASASEVYEESAVTFEKTNNRPDRSLRRTAFGCCAMSDRSNNNSALSGNAFSRRKDDLTKKAAKANRNEKPVMMDVCLQVGEGQISNPENKSSKNETVTSGSPTKEEQDPTNNFEAKCEATGSSIEDQDNKFNQGSPNKSSHDLPKAGKSSPQKLCLNHEKVVVFADDMSTSDTGNDSSPHTPDHNISPDDSSMRLKCNLPLGLPKQTRQRLFSQCHSADNLLPSSIHSSPGSTHSAPEAPPRRKKRSPSHDALLGPRVRPLSVGCEGPFDHTKSASNGGGETSSHQSNGSTGNLARQSLLAAQLLHLIPANKARERNYLHGRIAANSLLGTLELERVLPSRTIQIFVGTWNMNGQAPPAELNDLLLPEELEHVPDIMVFGTQESFPERFEWEVGIQETIGPSHVLLHSSALGTLHLALYVRRDLIWFCSVPEEASFSVRPGTAFRTKGAVAIGLMLFGTSFLFITSHLTAHAEKVKERLSDVKKIVRSLDLPKNLPCRHKNKDVTQNFDCVFWCGDLNFRLSQPRAEVVNWVENQQFPLPAPYKMEMDQLTNSILQGMVFRGFEEGPITFKPTYKYDPGTQMFDTSQKQRTPSYTDRILFKCRQAPRRASSLLGGSLPMTTPSGAPFLVCNKYSSVQSVCTSDHKPVWGLFSSHVRPGIDTIPLAAGSFNREVYLEGIKRRAAAMDKREGASTVCSLQ</sequence>
<keyword evidence="4" id="KW-0443">Lipid metabolism</keyword>
<evidence type="ECO:0000256" key="4">
    <source>
        <dbReference type="ARBA" id="ARBA00023098"/>
    </source>
</evidence>
<dbReference type="SMART" id="SM00128">
    <property type="entry name" value="IPPc"/>
    <property type="match status" value="1"/>
</dbReference>
<evidence type="ECO:0000256" key="3">
    <source>
        <dbReference type="ARBA" id="ARBA00022801"/>
    </source>
</evidence>
<reference evidence="10" key="1">
    <citation type="submission" date="2025-08" db="UniProtKB">
        <authorList>
            <consortium name="RefSeq"/>
        </authorList>
    </citation>
    <scope>IDENTIFICATION</scope>
    <source>
        <tissue evidence="10">Total insect</tissue>
    </source>
</reference>
<feature type="compositionally biased region" description="Polar residues" evidence="7">
    <location>
        <begin position="331"/>
        <end position="341"/>
    </location>
</feature>
<dbReference type="SUPFAM" id="SSF56219">
    <property type="entry name" value="DNase I-like"/>
    <property type="match status" value="1"/>
</dbReference>
<evidence type="ECO:0000256" key="5">
    <source>
        <dbReference type="ARBA" id="ARBA00023273"/>
    </source>
</evidence>
<dbReference type="GO" id="GO:0046856">
    <property type="term" value="P:phosphatidylinositol dephosphorylation"/>
    <property type="evidence" value="ECO:0007669"/>
    <property type="project" value="InterPro"/>
</dbReference>
<feature type="region of interest" description="Disordered" evidence="7">
    <location>
        <begin position="271"/>
        <end position="341"/>
    </location>
</feature>
<dbReference type="AlphaFoldDB" id="A0A6P8Z531"/>
<dbReference type="Pfam" id="PF22669">
    <property type="entry name" value="Exo_endo_phos2"/>
    <property type="match status" value="1"/>
</dbReference>
<dbReference type="Proteomes" id="UP000515158">
    <property type="component" value="Unplaced"/>
</dbReference>
<keyword evidence="3" id="KW-0378">Hydrolase</keyword>
<evidence type="ECO:0000256" key="1">
    <source>
        <dbReference type="ARBA" id="ARBA00004138"/>
    </source>
</evidence>
<feature type="compositionally biased region" description="Basic and acidic residues" evidence="7">
    <location>
        <begin position="101"/>
        <end position="120"/>
    </location>
</feature>
<dbReference type="PANTHER" id="PTHR47039">
    <property type="entry name" value="INOSITOL POLYPHOSPHATE 5-PHOSPHATASE E"/>
    <property type="match status" value="1"/>
</dbReference>
<feature type="region of interest" description="Disordered" evidence="7">
    <location>
        <begin position="92"/>
        <end position="201"/>
    </location>
</feature>
<feature type="region of interest" description="Disordered" evidence="7">
    <location>
        <begin position="217"/>
        <end position="242"/>
    </location>
</feature>
<dbReference type="EC" id="3.1.3.36" evidence="2"/>
<feature type="compositionally biased region" description="Polar residues" evidence="7">
    <location>
        <begin position="132"/>
        <end position="151"/>
    </location>
</feature>
<evidence type="ECO:0000259" key="8">
    <source>
        <dbReference type="SMART" id="SM00128"/>
    </source>
</evidence>
<evidence type="ECO:0000313" key="9">
    <source>
        <dbReference type="Proteomes" id="UP000515158"/>
    </source>
</evidence>
<proteinExistence type="predicted"/>
<gene>
    <name evidence="10" type="primary">LOC117649181</name>
</gene>
<feature type="domain" description="Inositol polyphosphate-related phosphatase" evidence="8">
    <location>
        <begin position="390"/>
        <end position="708"/>
    </location>
</feature>
<comment type="subcellular location">
    <subcellularLocation>
        <location evidence="1">Cell projection</location>
        <location evidence="1">Cilium</location>
    </subcellularLocation>
</comment>
<dbReference type="InParanoid" id="A0A6P8Z531"/>
<protein>
    <recommendedName>
        <fullName evidence="2">phosphoinositide 5-phosphatase</fullName>
        <ecNumber evidence="2">3.1.3.36</ecNumber>
    </recommendedName>
    <alternativeName>
        <fullName evidence="6">Phosphatidylinositol 4,5-bisphosphate 5-phosphatase</fullName>
    </alternativeName>
</protein>
<dbReference type="GO" id="GO:0005929">
    <property type="term" value="C:cilium"/>
    <property type="evidence" value="ECO:0007669"/>
    <property type="project" value="UniProtKB-SubCell"/>
</dbReference>
<dbReference type="Gene3D" id="3.60.10.10">
    <property type="entry name" value="Endonuclease/exonuclease/phosphatase"/>
    <property type="match status" value="1"/>
</dbReference>
<dbReference type="KEGG" id="tpal:117649181"/>
<keyword evidence="5" id="KW-0966">Cell projection</keyword>
<dbReference type="PANTHER" id="PTHR47039:SF1">
    <property type="entry name" value="INOSITOL POLYPHOSPHATE 5-PHOSPHATASE E"/>
    <property type="match status" value="1"/>
</dbReference>
<dbReference type="FunFam" id="3.60.10.10:FF:000039">
    <property type="entry name" value="72 kDa inositol polyphosphate 5-phosphatase"/>
    <property type="match status" value="1"/>
</dbReference>
<feature type="compositionally biased region" description="Basic and acidic residues" evidence="7">
    <location>
        <begin position="230"/>
        <end position="242"/>
    </location>
</feature>
<feature type="compositionally biased region" description="Polar residues" evidence="7">
    <location>
        <begin position="217"/>
        <end position="229"/>
    </location>
</feature>
<evidence type="ECO:0000256" key="6">
    <source>
        <dbReference type="ARBA" id="ARBA00075837"/>
    </source>
</evidence>
<feature type="compositionally biased region" description="Polar residues" evidence="7">
    <location>
        <begin position="169"/>
        <end position="187"/>
    </location>
</feature>
<dbReference type="RefSeq" id="XP_034247568.1">
    <property type="nucleotide sequence ID" value="XM_034391677.1"/>
</dbReference>
<dbReference type="FunCoup" id="A0A6P8Z531">
    <property type="interactions" value="1228"/>
</dbReference>
<dbReference type="InterPro" id="IPR000300">
    <property type="entry name" value="IPPc"/>
</dbReference>